<dbReference type="Proteomes" id="UP001497522">
    <property type="component" value="Chromosome 19"/>
</dbReference>
<organism evidence="1 2">
    <name type="scientific">Sphagnum jensenii</name>
    <dbReference type="NCBI Taxonomy" id="128206"/>
    <lineage>
        <taxon>Eukaryota</taxon>
        <taxon>Viridiplantae</taxon>
        <taxon>Streptophyta</taxon>
        <taxon>Embryophyta</taxon>
        <taxon>Bryophyta</taxon>
        <taxon>Sphagnophytina</taxon>
        <taxon>Sphagnopsida</taxon>
        <taxon>Sphagnales</taxon>
        <taxon>Sphagnaceae</taxon>
        <taxon>Sphagnum</taxon>
    </lineage>
</organism>
<sequence length="363" mass="41047">MELEEKILRYKLSLKDRPKLEWSWQEVPNRGVECTILAHIETGSSTFNIQNKRNLRWKAMELIPGMNNETEFAAPAHSLLMKADLMNSSRLESKNHATSMQASPQATRKKHFMKLDISSTGTARTDGNALARDKTTRQVLRKRLNAKTAILVDKSTAPLVKDHRTLSVGRAQYITLQAPEGGLLTIVNIYAPLSSNDRAPFWRKLSQVDLASGDVIVEGDFNHAEGKLQEDVKESLYLRQRESWTALFHLKTGQIMVSQEITKRGGRIESATSVRKLSNHSPLVMTVWGNHPPLENLPHYFDISLLAEEELRKEMVAAWKGDQESPPNNQGWPAWLEVDGNPTCHKLQRATRKGQEASARQTR</sequence>
<dbReference type="SUPFAM" id="SSF56219">
    <property type="entry name" value="DNase I-like"/>
    <property type="match status" value="1"/>
</dbReference>
<gene>
    <name evidence="1" type="ORF">CSSPJE1EN2_LOCUS12374</name>
</gene>
<evidence type="ECO:0008006" key="3">
    <source>
        <dbReference type="Google" id="ProtNLM"/>
    </source>
</evidence>
<keyword evidence="2" id="KW-1185">Reference proteome</keyword>
<protein>
    <recommendedName>
        <fullName evidence="3">Endonuclease/exonuclease/phosphatase domain-containing protein</fullName>
    </recommendedName>
</protein>
<accession>A0ABP1B3F4</accession>
<dbReference type="InterPro" id="IPR036691">
    <property type="entry name" value="Endo/exonu/phosph_ase_sf"/>
</dbReference>
<proteinExistence type="predicted"/>
<dbReference type="Gene3D" id="3.60.10.10">
    <property type="entry name" value="Endonuclease/exonuclease/phosphatase"/>
    <property type="match status" value="1"/>
</dbReference>
<evidence type="ECO:0000313" key="2">
    <source>
        <dbReference type="Proteomes" id="UP001497522"/>
    </source>
</evidence>
<name>A0ABP1B3F4_9BRYO</name>
<reference evidence="1" key="1">
    <citation type="submission" date="2024-03" db="EMBL/GenBank/DDBJ databases">
        <authorList>
            <consortium name="ELIXIR-Norway"/>
            <consortium name="Elixir Norway"/>
        </authorList>
    </citation>
    <scope>NUCLEOTIDE SEQUENCE</scope>
</reference>
<dbReference type="EMBL" id="OZ023720">
    <property type="protein sequence ID" value="CAK9869616.1"/>
    <property type="molecule type" value="Genomic_DNA"/>
</dbReference>
<evidence type="ECO:0000313" key="1">
    <source>
        <dbReference type="EMBL" id="CAK9869616.1"/>
    </source>
</evidence>